<sequence length="71" mass="8212">MEQDRTTKKVFNTQPIGTRREGRQDLRWIDSLEKDLSVLRNKSCRTLAKAKGLLGKRLLEKAKIHPILSSH</sequence>
<evidence type="ECO:0000313" key="2">
    <source>
        <dbReference type="Proteomes" id="UP000887159"/>
    </source>
</evidence>
<comment type="caution">
    <text evidence="1">The sequence shown here is derived from an EMBL/GenBank/DDBJ whole genome shotgun (WGS) entry which is preliminary data.</text>
</comment>
<accession>A0A8X6SEW8</accession>
<proteinExistence type="predicted"/>
<name>A0A8X6SEW8_TRICX</name>
<reference evidence="1" key="1">
    <citation type="submission" date="2020-08" db="EMBL/GenBank/DDBJ databases">
        <title>Multicomponent nature underlies the extraordinary mechanical properties of spider dragline silk.</title>
        <authorList>
            <person name="Kono N."/>
            <person name="Nakamura H."/>
            <person name="Mori M."/>
            <person name="Yoshida Y."/>
            <person name="Ohtoshi R."/>
            <person name="Malay A.D."/>
            <person name="Moran D.A.P."/>
            <person name="Tomita M."/>
            <person name="Numata K."/>
            <person name="Arakawa K."/>
        </authorList>
    </citation>
    <scope>NUCLEOTIDE SEQUENCE</scope>
</reference>
<gene>
    <name evidence="1" type="ORF">TNCV_2628771</name>
</gene>
<keyword evidence="2" id="KW-1185">Reference proteome</keyword>
<evidence type="ECO:0000313" key="1">
    <source>
        <dbReference type="EMBL" id="GFY10198.1"/>
    </source>
</evidence>
<dbReference type="EMBL" id="BMAU01021296">
    <property type="protein sequence ID" value="GFY10198.1"/>
    <property type="molecule type" value="Genomic_DNA"/>
</dbReference>
<organism evidence="1 2">
    <name type="scientific">Trichonephila clavipes</name>
    <name type="common">Golden silk orbweaver</name>
    <name type="synonym">Nephila clavipes</name>
    <dbReference type="NCBI Taxonomy" id="2585209"/>
    <lineage>
        <taxon>Eukaryota</taxon>
        <taxon>Metazoa</taxon>
        <taxon>Ecdysozoa</taxon>
        <taxon>Arthropoda</taxon>
        <taxon>Chelicerata</taxon>
        <taxon>Arachnida</taxon>
        <taxon>Araneae</taxon>
        <taxon>Araneomorphae</taxon>
        <taxon>Entelegynae</taxon>
        <taxon>Araneoidea</taxon>
        <taxon>Nephilidae</taxon>
        <taxon>Trichonephila</taxon>
    </lineage>
</organism>
<dbReference type="AlphaFoldDB" id="A0A8X6SEW8"/>
<protein>
    <submittedName>
        <fullName evidence="1">Uncharacterized protein</fullName>
    </submittedName>
</protein>
<dbReference type="Proteomes" id="UP000887159">
    <property type="component" value="Unassembled WGS sequence"/>
</dbReference>